<dbReference type="SUPFAM" id="SSF57850">
    <property type="entry name" value="RING/U-box"/>
    <property type="match status" value="2"/>
</dbReference>
<evidence type="ECO:0000313" key="10">
    <source>
        <dbReference type="Proteomes" id="UP001590950"/>
    </source>
</evidence>
<dbReference type="PROSITE" id="PS00518">
    <property type="entry name" value="ZF_RING_1"/>
    <property type="match status" value="1"/>
</dbReference>
<dbReference type="InterPro" id="IPR016818">
    <property type="entry name" value="NOSIP"/>
</dbReference>
<dbReference type="EMBL" id="JBEFKJ010000003">
    <property type="protein sequence ID" value="KAL2047351.1"/>
    <property type="molecule type" value="Genomic_DNA"/>
</dbReference>
<comment type="caution">
    <text evidence="9">The sequence shown here is derived from an EMBL/GenBank/DDBJ whole genome shotgun (WGS) entry which is preliminary data.</text>
</comment>
<keyword evidence="6" id="KW-0175">Coiled coil</keyword>
<accession>A0ABR4AP68</accession>
<evidence type="ECO:0000256" key="3">
    <source>
        <dbReference type="ARBA" id="ARBA00022833"/>
    </source>
</evidence>
<dbReference type="PIRSF" id="PIRSF023577">
    <property type="entry name" value="ENOS_interacting"/>
    <property type="match status" value="1"/>
</dbReference>
<dbReference type="PANTHER" id="PTHR13063:SF10">
    <property type="entry name" value="NITRIC OXIDE SYNTHASE-INTERACTING PROTEIN"/>
    <property type="match status" value="1"/>
</dbReference>
<reference evidence="9 10" key="1">
    <citation type="submission" date="2024-09" db="EMBL/GenBank/DDBJ databases">
        <title>Rethinking Asexuality: The Enigmatic Case of Functional Sexual Genes in Lepraria (Stereocaulaceae).</title>
        <authorList>
            <person name="Doellman M."/>
            <person name="Sun Y."/>
            <person name="Barcenas-Pena A."/>
            <person name="Lumbsch H.T."/>
            <person name="Grewe F."/>
        </authorList>
    </citation>
    <scope>NUCLEOTIDE SEQUENCE [LARGE SCALE GENOMIC DNA]</scope>
    <source>
        <strain evidence="9 10">Mercado 3170</strain>
    </source>
</reference>
<evidence type="ECO:0000256" key="7">
    <source>
        <dbReference type="SAM" id="MobiDB-lite"/>
    </source>
</evidence>
<evidence type="ECO:0000259" key="8">
    <source>
        <dbReference type="PROSITE" id="PS50089"/>
    </source>
</evidence>
<keyword evidence="1" id="KW-0479">Metal-binding</keyword>
<evidence type="ECO:0000256" key="6">
    <source>
        <dbReference type="SAM" id="Coils"/>
    </source>
</evidence>
<dbReference type="InterPro" id="IPR017907">
    <property type="entry name" value="Znf_RING_CS"/>
</dbReference>
<name>A0ABR4AP68_9LECA</name>
<keyword evidence="3" id="KW-0862">Zinc</keyword>
<evidence type="ECO:0000313" key="9">
    <source>
        <dbReference type="EMBL" id="KAL2047351.1"/>
    </source>
</evidence>
<evidence type="ECO:0000256" key="2">
    <source>
        <dbReference type="ARBA" id="ARBA00022771"/>
    </source>
</evidence>
<dbReference type="Gene3D" id="3.30.40.10">
    <property type="entry name" value="Zinc/RING finger domain, C3HC4 (zinc finger)"/>
    <property type="match status" value="2"/>
</dbReference>
<keyword evidence="10" id="KW-1185">Reference proteome</keyword>
<evidence type="ECO:0000256" key="1">
    <source>
        <dbReference type="ARBA" id="ARBA00022723"/>
    </source>
</evidence>
<gene>
    <name evidence="9" type="ORF">N7G274_001372</name>
</gene>
<dbReference type="Pfam" id="PF13445">
    <property type="entry name" value="zf-RING_UBOX"/>
    <property type="match status" value="1"/>
</dbReference>
<dbReference type="Proteomes" id="UP001590950">
    <property type="component" value="Unassembled WGS sequence"/>
</dbReference>
<dbReference type="InterPro" id="IPR001841">
    <property type="entry name" value="Znf_RING"/>
</dbReference>
<comment type="subcellular location">
    <subcellularLocation>
        <location evidence="4">Nucleus</location>
    </subcellularLocation>
</comment>
<sequence length="363" mass="39830">MAHSKRNTSLAFFTAYERSLLKSSWGSQATRLSRDSFLPFASCQLCLQIARDPVACASHGDIFCRECAVSNLLAQGKEIKRLKKEDERRLKEAQEDEMDRAAEEKQRAIVDFEKTMMGLDGGAKKNGQDKGIGIGNGAELERTQGKGVKRKFELDEDEMLRNAKEERLRARKALDDEKAAKPVLPSFWVPSLTPSTSNSADTKPPKLSPLCPASSPENKHSLSLKFLITINFKTLPSSKSSTESPNLICPACDKNLTNTIKAVMTVPCGHVLCKPCAGKFMSPDKGPLDPHASPKKQAEKSRTGCYVCETDLSGHKRRDKADKVNLQTEKGPKPGLVELRSEGTGFAGGGNNMVQRKDVAFQC</sequence>
<keyword evidence="2 5" id="KW-0863">Zinc-finger</keyword>
<keyword evidence="4" id="KW-0539">Nucleus</keyword>
<dbReference type="InterPro" id="IPR027370">
    <property type="entry name" value="Znf-RING_euk"/>
</dbReference>
<protein>
    <recommendedName>
        <fullName evidence="8">RING-type domain-containing protein</fullName>
    </recommendedName>
</protein>
<organism evidence="9 10">
    <name type="scientific">Stereocaulon virgatum</name>
    <dbReference type="NCBI Taxonomy" id="373712"/>
    <lineage>
        <taxon>Eukaryota</taxon>
        <taxon>Fungi</taxon>
        <taxon>Dikarya</taxon>
        <taxon>Ascomycota</taxon>
        <taxon>Pezizomycotina</taxon>
        <taxon>Lecanoromycetes</taxon>
        <taxon>OSLEUM clade</taxon>
        <taxon>Lecanoromycetidae</taxon>
        <taxon>Lecanorales</taxon>
        <taxon>Lecanorineae</taxon>
        <taxon>Stereocaulaceae</taxon>
        <taxon>Stereocaulon</taxon>
    </lineage>
</organism>
<dbReference type="PROSITE" id="PS50089">
    <property type="entry name" value="ZF_RING_2"/>
    <property type="match status" value="1"/>
</dbReference>
<dbReference type="InterPro" id="IPR013083">
    <property type="entry name" value="Znf_RING/FYVE/PHD"/>
</dbReference>
<feature type="region of interest" description="Disordered" evidence="7">
    <location>
        <begin position="191"/>
        <end position="214"/>
    </location>
</feature>
<feature type="domain" description="RING-type" evidence="8">
    <location>
        <begin position="249"/>
        <end position="309"/>
    </location>
</feature>
<evidence type="ECO:0000256" key="5">
    <source>
        <dbReference type="PROSITE-ProRule" id="PRU00175"/>
    </source>
</evidence>
<feature type="coiled-coil region" evidence="6">
    <location>
        <begin position="76"/>
        <end position="111"/>
    </location>
</feature>
<comment type="similarity">
    <text evidence="4">Belongs to the NOSIP family.</text>
</comment>
<dbReference type="SMART" id="SM00184">
    <property type="entry name" value="RING"/>
    <property type="match status" value="1"/>
</dbReference>
<dbReference type="PANTHER" id="PTHR13063">
    <property type="entry name" value="ENOS INTERACTING PROTEIN"/>
    <property type="match status" value="1"/>
</dbReference>
<proteinExistence type="inferred from homology"/>
<evidence type="ECO:0000256" key="4">
    <source>
        <dbReference type="PIRNR" id="PIRNR023577"/>
    </source>
</evidence>
<feature type="compositionally biased region" description="Polar residues" evidence="7">
    <location>
        <begin position="192"/>
        <end position="201"/>
    </location>
</feature>